<dbReference type="GO" id="GO:0009986">
    <property type="term" value="C:cell surface"/>
    <property type="evidence" value="ECO:0007669"/>
    <property type="project" value="TreeGrafter"/>
</dbReference>
<proteinExistence type="predicted"/>
<dbReference type="EMBL" id="JAEPRB010000115">
    <property type="protein sequence ID" value="KAG2221232.1"/>
    <property type="molecule type" value="Genomic_DNA"/>
</dbReference>
<dbReference type="SUPFAM" id="SSF52058">
    <property type="entry name" value="L domain-like"/>
    <property type="match status" value="2"/>
</dbReference>
<comment type="caution">
    <text evidence="8">The sequence shown here is derived from an EMBL/GenBank/DDBJ whole genome shotgun (WGS) entry which is preliminary data.</text>
</comment>
<dbReference type="InterPro" id="IPR036941">
    <property type="entry name" value="Rcpt_L-dom_sf"/>
</dbReference>
<protein>
    <submittedName>
        <fullName evidence="8">Uncharacterized protein</fullName>
    </submittedName>
</protein>
<name>A0A8H7S3S7_9FUNG</name>
<evidence type="ECO:0000256" key="5">
    <source>
        <dbReference type="ARBA" id="ARBA00023180"/>
    </source>
</evidence>
<evidence type="ECO:0000313" key="9">
    <source>
        <dbReference type="Proteomes" id="UP000646827"/>
    </source>
</evidence>
<keyword evidence="2" id="KW-0134">Cell wall</keyword>
<sequence length="431" mass="45115">MVAKVNALVLISMAIMATAQNQQQATKPTGVCGTDITGTGQGDLDAIKGCKQFHGTITMHQPPVHQLTLAGVEEIIGDVLITGSSSLRTLSAPNLKSVQGELRISEHTGLQQLDLPTLQETTGLTLSVLPELEKIDFPAGLSKVQDLTIQDTRATIIGGLKFDTLNKFTLTANTLMNSFDLQVKEISGELYVVGNGDHMEFKASQLGSLQTGTLRNLDSVDLSGLTHVISDLSFHQNDFTALHLDSLQDIGGTLTIANNNRLSETSMKELNLIRGALSVGNNTQLTSISGYPKLSAVYGTVDLAGGFDTYELPSLQDVRGGMRIQSSSAKFPCPDIEKKFKESSVVKGSIWGCKSNMDVDSMDPTIGQGGGGTGGGGGISGPAGGMNNKKQDGKPSSGAANVAESAANTVSIIHGAYMSIVAAGLAFTFGL</sequence>
<dbReference type="AlphaFoldDB" id="A0A8H7S3S7"/>
<feature type="compositionally biased region" description="Gly residues" evidence="6">
    <location>
        <begin position="369"/>
        <end position="384"/>
    </location>
</feature>
<dbReference type="PANTHER" id="PTHR31018:SF3">
    <property type="entry name" value="RECEPTOR PROTEIN-TYROSINE KINASE"/>
    <property type="match status" value="1"/>
</dbReference>
<evidence type="ECO:0000256" key="6">
    <source>
        <dbReference type="SAM" id="MobiDB-lite"/>
    </source>
</evidence>
<dbReference type="GO" id="GO:0009277">
    <property type="term" value="C:fungal-type cell wall"/>
    <property type="evidence" value="ECO:0007669"/>
    <property type="project" value="TreeGrafter"/>
</dbReference>
<dbReference type="Proteomes" id="UP000646827">
    <property type="component" value="Unassembled WGS sequence"/>
</dbReference>
<evidence type="ECO:0000313" key="8">
    <source>
        <dbReference type="EMBL" id="KAG2221232.1"/>
    </source>
</evidence>
<feature type="signal peptide" evidence="7">
    <location>
        <begin position="1"/>
        <end position="19"/>
    </location>
</feature>
<organism evidence="8 9">
    <name type="scientific">Circinella minor</name>
    <dbReference type="NCBI Taxonomy" id="1195481"/>
    <lineage>
        <taxon>Eukaryota</taxon>
        <taxon>Fungi</taxon>
        <taxon>Fungi incertae sedis</taxon>
        <taxon>Mucoromycota</taxon>
        <taxon>Mucoromycotina</taxon>
        <taxon>Mucoromycetes</taxon>
        <taxon>Mucorales</taxon>
        <taxon>Lichtheimiaceae</taxon>
        <taxon>Circinella</taxon>
    </lineage>
</organism>
<dbReference type="OrthoDB" id="536881at2759"/>
<evidence type="ECO:0000256" key="2">
    <source>
        <dbReference type="ARBA" id="ARBA00022512"/>
    </source>
</evidence>
<comment type="subcellular location">
    <subcellularLocation>
        <location evidence="1">Secreted</location>
        <location evidence="1">Cell wall</location>
    </subcellularLocation>
</comment>
<feature type="region of interest" description="Disordered" evidence="6">
    <location>
        <begin position="369"/>
        <end position="400"/>
    </location>
</feature>
<evidence type="ECO:0000256" key="4">
    <source>
        <dbReference type="ARBA" id="ARBA00022729"/>
    </source>
</evidence>
<reference evidence="8 9" key="1">
    <citation type="submission" date="2020-12" db="EMBL/GenBank/DDBJ databases">
        <title>Metabolic potential, ecology and presence of endohyphal bacteria is reflected in genomic diversity of Mucoromycotina.</title>
        <authorList>
            <person name="Muszewska A."/>
            <person name="Okrasinska A."/>
            <person name="Steczkiewicz K."/>
            <person name="Drgas O."/>
            <person name="Orlowska M."/>
            <person name="Perlinska-Lenart U."/>
            <person name="Aleksandrzak-Piekarczyk T."/>
            <person name="Szatraj K."/>
            <person name="Zielenkiewicz U."/>
            <person name="Pilsyk S."/>
            <person name="Malc E."/>
            <person name="Mieczkowski P."/>
            <person name="Kruszewska J.S."/>
            <person name="Biernat P."/>
            <person name="Pawlowska J."/>
        </authorList>
    </citation>
    <scope>NUCLEOTIDE SEQUENCE [LARGE SCALE GENOMIC DNA]</scope>
    <source>
        <strain evidence="8 9">CBS 142.35</strain>
    </source>
</reference>
<dbReference type="GO" id="GO:0005886">
    <property type="term" value="C:plasma membrane"/>
    <property type="evidence" value="ECO:0007669"/>
    <property type="project" value="TreeGrafter"/>
</dbReference>
<dbReference type="PANTHER" id="PTHR31018">
    <property type="entry name" value="SPORULATION-SPECIFIC PROTEIN-RELATED"/>
    <property type="match status" value="1"/>
</dbReference>
<accession>A0A8H7S3S7</accession>
<dbReference type="GO" id="GO:0031505">
    <property type="term" value="P:fungal-type cell wall organization"/>
    <property type="evidence" value="ECO:0007669"/>
    <property type="project" value="TreeGrafter"/>
</dbReference>
<dbReference type="Gene3D" id="3.80.20.20">
    <property type="entry name" value="Receptor L-domain"/>
    <property type="match status" value="2"/>
</dbReference>
<keyword evidence="3" id="KW-0964">Secreted</keyword>
<keyword evidence="9" id="KW-1185">Reference proteome</keyword>
<dbReference type="InterPro" id="IPR051648">
    <property type="entry name" value="CWI-Assembly_Regulator"/>
</dbReference>
<evidence type="ECO:0000256" key="7">
    <source>
        <dbReference type="SAM" id="SignalP"/>
    </source>
</evidence>
<feature type="chain" id="PRO_5034749251" evidence="7">
    <location>
        <begin position="20"/>
        <end position="431"/>
    </location>
</feature>
<gene>
    <name evidence="8" type="ORF">INT45_013943</name>
</gene>
<keyword evidence="4 7" id="KW-0732">Signal</keyword>
<keyword evidence="5" id="KW-0325">Glycoprotein</keyword>
<evidence type="ECO:0000256" key="3">
    <source>
        <dbReference type="ARBA" id="ARBA00022525"/>
    </source>
</evidence>
<evidence type="ECO:0000256" key="1">
    <source>
        <dbReference type="ARBA" id="ARBA00004191"/>
    </source>
</evidence>